<organism evidence="2 3">
    <name type="scientific">Acidimangrovimonas pyrenivorans</name>
    <dbReference type="NCBI Taxonomy" id="2030798"/>
    <lineage>
        <taxon>Bacteria</taxon>
        <taxon>Pseudomonadati</taxon>
        <taxon>Pseudomonadota</taxon>
        <taxon>Alphaproteobacteria</taxon>
        <taxon>Rhodobacterales</taxon>
        <taxon>Paracoccaceae</taxon>
        <taxon>Acidimangrovimonas</taxon>
    </lineage>
</organism>
<dbReference type="Pfam" id="PF02613">
    <property type="entry name" value="Nitrate_red_del"/>
    <property type="match status" value="1"/>
</dbReference>
<evidence type="ECO:0000313" key="3">
    <source>
        <dbReference type="Proteomes" id="UP001595443"/>
    </source>
</evidence>
<dbReference type="EMBL" id="JBHRSK010000010">
    <property type="protein sequence ID" value="MFC2969178.1"/>
    <property type="molecule type" value="Genomic_DNA"/>
</dbReference>
<protein>
    <submittedName>
        <fullName evidence="2">Molecular chaperone</fullName>
    </submittedName>
</protein>
<dbReference type="SUPFAM" id="SSF89155">
    <property type="entry name" value="TorD-like"/>
    <property type="match status" value="1"/>
</dbReference>
<keyword evidence="1" id="KW-0143">Chaperone</keyword>
<reference evidence="3" key="1">
    <citation type="journal article" date="2019" name="Int. J. Syst. Evol. Microbiol.">
        <title>The Global Catalogue of Microorganisms (GCM) 10K type strain sequencing project: providing services to taxonomists for standard genome sequencing and annotation.</title>
        <authorList>
            <consortium name="The Broad Institute Genomics Platform"/>
            <consortium name="The Broad Institute Genome Sequencing Center for Infectious Disease"/>
            <person name="Wu L."/>
            <person name="Ma J."/>
        </authorList>
    </citation>
    <scope>NUCLEOTIDE SEQUENCE [LARGE SCALE GENOMIC DNA]</scope>
    <source>
        <strain evidence="3">KCTC 62192</strain>
    </source>
</reference>
<sequence length="201" mass="21577">MSQQLSVARQEIDEADQMRAGFYRLLARLLAAPADAEVLALVAGLQGDESEMGAAIADLAARAADATPGSARDEFELLFNGLGRGLLLPYASYYLTGFLNEKPLARLRADMAPLGIARSADSGEPEDHISALMDMMAGLIEGAFGAPQPLAAQQDFFAKHIGTWAPHFYADLEKLPQAELYAPVGRMGRLFMAIEAAAFEM</sequence>
<dbReference type="PANTHER" id="PTHR34227">
    <property type="entry name" value="CHAPERONE PROTEIN YCDY"/>
    <property type="match status" value="1"/>
</dbReference>
<dbReference type="RefSeq" id="WP_377833883.1">
    <property type="nucleotide sequence ID" value="NZ_JBHRSK010000010.1"/>
</dbReference>
<dbReference type="InterPro" id="IPR020945">
    <property type="entry name" value="DMSO/NO3_reduct_chaperone"/>
</dbReference>
<keyword evidence="3" id="KW-1185">Reference proteome</keyword>
<comment type="caution">
    <text evidence="2">The sequence shown here is derived from an EMBL/GenBank/DDBJ whole genome shotgun (WGS) entry which is preliminary data.</text>
</comment>
<gene>
    <name evidence="2" type="ORF">ACFOES_13820</name>
</gene>
<proteinExistence type="predicted"/>
<dbReference type="PANTHER" id="PTHR34227:SF1">
    <property type="entry name" value="DIMETHYL SULFOXIDE REDUCTASE CHAPERONE-RELATED"/>
    <property type="match status" value="1"/>
</dbReference>
<evidence type="ECO:0000313" key="2">
    <source>
        <dbReference type="EMBL" id="MFC2969178.1"/>
    </source>
</evidence>
<dbReference type="Gene3D" id="1.10.3480.10">
    <property type="entry name" value="TorD-like"/>
    <property type="match status" value="1"/>
</dbReference>
<accession>A0ABV7AJ96</accession>
<dbReference type="InterPro" id="IPR036411">
    <property type="entry name" value="TorD-like_sf"/>
</dbReference>
<dbReference type="InterPro" id="IPR050289">
    <property type="entry name" value="TorD/DmsD_chaperones"/>
</dbReference>
<name>A0ABV7AJ96_9RHOB</name>
<dbReference type="Proteomes" id="UP001595443">
    <property type="component" value="Unassembled WGS sequence"/>
</dbReference>
<evidence type="ECO:0000256" key="1">
    <source>
        <dbReference type="ARBA" id="ARBA00023186"/>
    </source>
</evidence>